<sequence>MKNLIILNFESKNCKTEKNFFDEISKNYKHEILEKFNIVKINVIGIELSKKFILNIKQELKSYLPLIRAYDDEFTHYILITIDRDIEEKFNLLVNNFSKIEKVLYAKGFNKTNINIKFLLLPQNTNFEYLICMLFDKKDAAKIKVNLDFIKTSNSLLHKVFKNKNEWINGPVVRKIQNQSFVKNNVFDNLRDNLSERKKIIIIPNNLKENSIINYHDFFN</sequence>
<organism evidence="1 2">
    <name type="scientific">Mesoplasma florum</name>
    <name type="common">Acholeplasma florum</name>
    <dbReference type="NCBI Taxonomy" id="2151"/>
    <lineage>
        <taxon>Bacteria</taxon>
        <taxon>Bacillati</taxon>
        <taxon>Mycoplasmatota</taxon>
        <taxon>Mollicutes</taxon>
        <taxon>Entomoplasmatales</taxon>
        <taxon>Entomoplasmataceae</taxon>
        <taxon>Mesoplasma</taxon>
    </lineage>
</organism>
<dbReference type="RefSeq" id="WP_023025662.1">
    <property type="nucleotide sequence ID" value="NZ_CP022432.1"/>
</dbReference>
<evidence type="ECO:0000313" key="2">
    <source>
        <dbReference type="Proteomes" id="UP000237990"/>
    </source>
</evidence>
<reference evidence="1 2" key="1">
    <citation type="submission" date="2017-07" db="EMBL/GenBank/DDBJ databases">
        <title>Comparative genomic analysis of Mesoplasma florum.</title>
        <authorList>
            <person name="Baby V."/>
            <person name="Lachance J.-C."/>
            <person name="Gagnon J."/>
            <person name="Lucier J.-F."/>
            <person name="Matteau D."/>
            <person name="Knight T.F."/>
            <person name="Rodrigue S."/>
        </authorList>
    </citation>
    <scope>NUCLEOTIDE SEQUENCE [LARGE SCALE GENOMIC DNA]</scope>
    <source>
        <strain evidence="1 2">W12</strain>
    </source>
</reference>
<accession>A0AAD0MNA5</accession>
<dbReference type="Proteomes" id="UP000237990">
    <property type="component" value="Chromosome"/>
</dbReference>
<proteinExistence type="predicted"/>
<name>A0AAD0MNA5_MESFO</name>
<evidence type="ECO:0000313" key="1">
    <source>
        <dbReference type="EMBL" id="AVN65710.1"/>
    </source>
</evidence>
<dbReference type="AlphaFoldDB" id="A0AAD0MNA5"/>
<gene>
    <name evidence="1" type="ORF">MflW12_3050</name>
</gene>
<protein>
    <submittedName>
        <fullName evidence="1">Uncharacterized protein</fullName>
    </submittedName>
</protein>
<dbReference type="EMBL" id="CP022432">
    <property type="protein sequence ID" value="AVN65710.1"/>
    <property type="molecule type" value="Genomic_DNA"/>
</dbReference>